<dbReference type="PANTHER" id="PTHR19855">
    <property type="entry name" value="WD40 REPEAT PROTEIN 12, 37"/>
    <property type="match status" value="1"/>
</dbReference>
<dbReference type="InParanoid" id="E0VUG9"/>
<evidence type="ECO:0000256" key="8">
    <source>
        <dbReference type="PROSITE-ProRule" id="PRU00221"/>
    </source>
</evidence>
<reference evidence="10" key="2">
    <citation type="submission" date="2007-04" db="EMBL/GenBank/DDBJ databases">
        <title>The genome of the human body louse.</title>
        <authorList>
            <consortium name="The Human Body Louse Genome Consortium"/>
            <person name="Kirkness E."/>
            <person name="Walenz B."/>
            <person name="Hass B."/>
            <person name="Bruggner R."/>
            <person name="Strausberg R."/>
        </authorList>
    </citation>
    <scope>NUCLEOTIDE SEQUENCE</scope>
    <source>
        <strain evidence="10">USDA</strain>
    </source>
</reference>
<dbReference type="PROSITE" id="PS50294">
    <property type="entry name" value="WD_REPEATS_REGION"/>
    <property type="match status" value="4"/>
</dbReference>
<evidence type="ECO:0000256" key="3">
    <source>
        <dbReference type="ARBA" id="ARBA00022490"/>
    </source>
</evidence>
<dbReference type="InterPro" id="IPR020472">
    <property type="entry name" value="WD40_PAC1"/>
</dbReference>
<dbReference type="OMA" id="TACIWGV"/>
<dbReference type="OrthoDB" id="9984207at2759"/>
<dbReference type="GO" id="GO:0005634">
    <property type="term" value="C:nucleus"/>
    <property type="evidence" value="ECO:0007669"/>
    <property type="project" value="UniProtKB-SubCell"/>
</dbReference>
<dbReference type="InterPro" id="IPR001680">
    <property type="entry name" value="WD40_rpt"/>
</dbReference>
<dbReference type="InterPro" id="IPR019775">
    <property type="entry name" value="WD40_repeat_CS"/>
</dbReference>
<dbReference type="eggNOG" id="KOG0300">
    <property type="taxonomic scope" value="Eukaryota"/>
</dbReference>
<dbReference type="SUPFAM" id="SSF50978">
    <property type="entry name" value="WD40 repeat-like"/>
    <property type="match status" value="1"/>
</dbReference>
<feature type="repeat" description="WD" evidence="8">
    <location>
        <begin position="275"/>
        <end position="316"/>
    </location>
</feature>
<feature type="repeat" description="WD" evidence="8">
    <location>
        <begin position="317"/>
        <end position="358"/>
    </location>
</feature>
<evidence type="ECO:0000256" key="4">
    <source>
        <dbReference type="ARBA" id="ARBA00022574"/>
    </source>
</evidence>
<reference evidence="11" key="3">
    <citation type="submission" date="2021-02" db="UniProtKB">
        <authorList>
            <consortium name="EnsemblMetazoa"/>
        </authorList>
    </citation>
    <scope>IDENTIFICATION</scope>
    <source>
        <strain evidence="11">USDA</strain>
    </source>
</reference>
<sequence length="490" mass="54637">MPLETTHASISKPGKSKKCNIPRAHSTIEPDMHHMYGSSLYRSHFEGDSFIPKVLKTRLHDLFLQIEKEFESLCFENISLQEKIEVLNDRLEKESLSTDKPNDVGDIENSSVKGNYSSKLKRVQKVKTAHKLKAQTSKIVSSFKGPTMNCSIVREYSGHKDGVWEVDVARPGQPLIGTASADHSACIWGVDNGKCLLQYLGHSGSVNSICFHPTKDLVLTASGDQTTHIWQAVINWDQLKTYSSEEDGDTEKDEFAEDLKMFDGAPSLRTPVRELTGHTGVVVSADWLPSGDQIITASWDRTANLYDVETGELVQSLGGHDLELTHTSAHPVQRLVVTSSKDTTFRLWDFRESIHSVSVFQGHTDTVTSAVFTKEDKVVSGSDDRSVKVWDMRNMRSPLATIRSDSAVNRIAVSSTGVIAIPHDNRQIRLFDLNGQRIVRLPRSSKQGHRRMVSSVAWADESTSMSCNFFSCDFDRLIIGWSVQPCVKDS</sequence>
<dbReference type="CDD" id="cd00200">
    <property type="entry name" value="WD40"/>
    <property type="match status" value="1"/>
</dbReference>
<dbReference type="EnsemblMetazoa" id="PHUM450750-RA">
    <property type="protein sequence ID" value="PHUM450750-PA"/>
    <property type="gene ID" value="PHUM450750"/>
</dbReference>
<reference evidence="10" key="1">
    <citation type="submission" date="2007-04" db="EMBL/GenBank/DDBJ databases">
        <title>Annotation of Pediculus humanus corporis strain USDA.</title>
        <authorList>
            <person name="Kirkness E."/>
            <person name="Hannick L."/>
            <person name="Hass B."/>
            <person name="Bruggner R."/>
            <person name="Lawson D."/>
            <person name="Bidwell S."/>
            <person name="Joardar V."/>
            <person name="Caler E."/>
            <person name="Walenz B."/>
            <person name="Inman J."/>
            <person name="Schobel S."/>
            <person name="Galinsky K."/>
            <person name="Amedeo P."/>
            <person name="Strausberg R."/>
        </authorList>
    </citation>
    <scope>NUCLEOTIDE SEQUENCE</scope>
    <source>
        <strain evidence="10">USDA</strain>
    </source>
</reference>
<dbReference type="PROSITE" id="PS00678">
    <property type="entry name" value="WD_REPEATS_1"/>
    <property type="match status" value="1"/>
</dbReference>
<evidence type="ECO:0000256" key="9">
    <source>
        <dbReference type="SAM" id="MobiDB-lite"/>
    </source>
</evidence>
<evidence type="ECO:0000256" key="1">
    <source>
        <dbReference type="ARBA" id="ARBA00004123"/>
    </source>
</evidence>
<protein>
    <recommendedName>
        <fullName evidence="7">WD repeat-containing protein 37</fullName>
    </recommendedName>
</protein>
<evidence type="ECO:0000256" key="5">
    <source>
        <dbReference type="ARBA" id="ARBA00022737"/>
    </source>
</evidence>
<keyword evidence="5" id="KW-0677">Repeat</keyword>
<organism>
    <name type="scientific">Pediculus humanus subsp. corporis</name>
    <name type="common">Body louse</name>
    <dbReference type="NCBI Taxonomy" id="121224"/>
    <lineage>
        <taxon>Eukaryota</taxon>
        <taxon>Metazoa</taxon>
        <taxon>Ecdysozoa</taxon>
        <taxon>Arthropoda</taxon>
        <taxon>Hexapoda</taxon>
        <taxon>Insecta</taxon>
        <taxon>Pterygota</taxon>
        <taxon>Neoptera</taxon>
        <taxon>Paraneoptera</taxon>
        <taxon>Psocodea</taxon>
        <taxon>Troctomorpha</taxon>
        <taxon>Phthiraptera</taxon>
        <taxon>Anoplura</taxon>
        <taxon>Pediculidae</taxon>
        <taxon>Pediculus</taxon>
    </lineage>
</organism>
<dbReference type="KEGG" id="phu:Phum_PHUM450750"/>
<evidence type="ECO:0000313" key="12">
    <source>
        <dbReference type="Proteomes" id="UP000009046"/>
    </source>
</evidence>
<feature type="region of interest" description="Disordered" evidence="9">
    <location>
        <begin position="1"/>
        <end position="23"/>
    </location>
</feature>
<dbReference type="Proteomes" id="UP000009046">
    <property type="component" value="Unassembled WGS sequence"/>
</dbReference>
<accession>E0VUG9</accession>
<dbReference type="EMBL" id="AAZO01005493">
    <property type="status" value="NOT_ANNOTATED_CDS"/>
    <property type="molecule type" value="Genomic_DNA"/>
</dbReference>
<keyword evidence="6" id="KW-0539">Nucleus</keyword>
<dbReference type="PRINTS" id="PR00320">
    <property type="entry name" value="GPROTEINBRPT"/>
</dbReference>
<dbReference type="Gene3D" id="2.130.10.10">
    <property type="entry name" value="YVTN repeat-like/Quinoprotein amine dehydrogenase"/>
    <property type="match status" value="3"/>
</dbReference>
<dbReference type="HOGENOM" id="CLU_036428_0_0_1"/>
<dbReference type="RefSeq" id="XP_002429763.1">
    <property type="nucleotide sequence ID" value="XM_002429718.1"/>
</dbReference>
<feature type="repeat" description="WD" evidence="8">
    <location>
        <begin position="360"/>
        <end position="400"/>
    </location>
</feature>
<dbReference type="SMART" id="SM00320">
    <property type="entry name" value="WD40"/>
    <property type="match status" value="7"/>
</dbReference>
<name>E0VUG9_PEDHC</name>
<comment type="subcellular location">
    <subcellularLocation>
        <location evidence="2">Cytoplasm</location>
    </subcellularLocation>
    <subcellularLocation>
        <location evidence="1">Nucleus</location>
    </subcellularLocation>
</comment>
<dbReference type="GeneID" id="8230296"/>
<keyword evidence="4 8" id="KW-0853">WD repeat</keyword>
<dbReference type="InterPro" id="IPR015943">
    <property type="entry name" value="WD40/YVTN_repeat-like_dom_sf"/>
</dbReference>
<keyword evidence="3" id="KW-0963">Cytoplasm</keyword>
<evidence type="ECO:0000313" key="10">
    <source>
        <dbReference type="EMBL" id="EEB17025.1"/>
    </source>
</evidence>
<gene>
    <name evidence="11" type="primary">8230296</name>
    <name evidence="10" type="ORF">Phum_PHUM450750</name>
</gene>
<dbReference type="EMBL" id="DS235786">
    <property type="protein sequence ID" value="EEB17025.1"/>
    <property type="molecule type" value="Genomic_DNA"/>
</dbReference>
<evidence type="ECO:0000256" key="6">
    <source>
        <dbReference type="ARBA" id="ARBA00023242"/>
    </source>
</evidence>
<evidence type="ECO:0000256" key="7">
    <source>
        <dbReference type="ARBA" id="ARBA00040954"/>
    </source>
</evidence>
<dbReference type="VEuPathDB" id="VectorBase:PHUM450750"/>
<dbReference type="PROSITE" id="PS50082">
    <property type="entry name" value="WD_REPEATS_2"/>
    <property type="match status" value="4"/>
</dbReference>
<dbReference type="PANTHER" id="PTHR19855:SF12">
    <property type="entry name" value="WD REPEAT-CONTAINING PROTEIN 37"/>
    <property type="match status" value="1"/>
</dbReference>
<feature type="repeat" description="WD" evidence="8">
    <location>
        <begin position="199"/>
        <end position="231"/>
    </location>
</feature>
<dbReference type="STRING" id="121224.E0VUG9"/>
<evidence type="ECO:0000313" key="11">
    <source>
        <dbReference type="EnsemblMetazoa" id="PHUM450750-PA"/>
    </source>
</evidence>
<dbReference type="FunCoup" id="E0VUG9">
    <property type="interactions" value="1656"/>
</dbReference>
<dbReference type="InterPro" id="IPR036322">
    <property type="entry name" value="WD40_repeat_dom_sf"/>
</dbReference>
<evidence type="ECO:0000256" key="2">
    <source>
        <dbReference type="ARBA" id="ARBA00004496"/>
    </source>
</evidence>
<dbReference type="CTD" id="8230296"/>
<keyword evidence="12" id="KW-1185">Reference proteome</keyword>
<dbReference type="GO" id="GO:0005737">
    <property type="term" value="C:cytoplasm"/>
    <property type="evidence" value="ECO:0007669"/>
    <property type="project" value="UniProtKB-SubCell"/>
</dbReference>
<proteinExistence type="predicted"/>
<dbReference type="Pfam" id="PF00400">
    <property type="entry name" value="WD40"/>
    <property type="match status" value="5"/>
</dbReference>
<dbReference type="AlphaFoldDB" id="E0VUG9"/>